<dbReference type="InterPro" id="IPR029063">
    <property type="entry name" value="SAM-dependent_MTases_sf"/>
</dbReference>
<dbReference type="GO" id="GO:0008168">
    <property type="term" value="F:methyltransferase activity"/>
    <property type="evidence" value="ECO:0007669"/>
    <property type="project" value="UniProtKB-KW"/>
</dbReference>
<comment type="caution">
    <text evidence="4">The sequence shown here is derived from an EMBL/GenBank/DDBJ whole genome shotgun (WGS) entry which is preliminary data.</text>
</comment>
<proteinExistence type="predicted"/>
<protein>
    <submittedName>
        <fullName evidence="4">DNA methyltransferase</fullName>
    </submittedName>
</protein>
<dbReference type="GO" id="GO:0032259">
    <property type="term" value="P:methylation"/>
    <property type="evidence" value="ECO:0007669"/>
    <property type="project" value="UniProtKB-KW"/>
</dbReference>
<organism evidence="4 5">
    <name type="scientific">Cupriavidus basilensis</name>
    <dbReference type="NCBI Taxonomy" id="68895"/>
    <lineage>
        <taxon>Bacteria</taxon>
        <taxon>Pseudomonadati</taxon>
        <taxon>Pseudomonadota</taxon>
        <taxon>Betaproteobacteria</taxon>
        <taxon>Burkholderiales</taxon>
        <taxon>Burkholderiaceae</taxon>
        <taxon>Cupriavidus</taxon>
    </lineage>
</organism>
<feature type="domain" description="DNA methylase N-4/N-6" evidence="3">
    <location>
        <begin position="66"/>
        <end position="130"/>
    </location>
</feature>
<sequence length="153" mass="16740">MLQTHTERHRKLIAAGGEARTAIYGDGACRLGPGSFASDTAGRLPRNVIERGHACADTLYRQRAKELGLPIHGAVQPTDIPDFFVRFLTEPDELVVDPFGGPVPTGLAAERLGRRWLVTEWMLEYLRGAAELFCESPGFDLHPALATSNRSIS</sequence>
<keyword evidence="1 4" id="KW-0489">Methyltransferase</keyword>
<dbReference type="RefSeq" id="WP_276264658.1">
    <property type="nucleotide sequence ID" value="NZ_JARJLM010000163.1"/>
</dbReference>
<evidence type="ECO:0000256" key="2">
    <source>
        <dbReference type="ARBA" id="ARBA00022679"/>
    </source>
</evidence>
<dbReference type="Proteomes" id="UP001216674">
    <property type="component" value="Unassembled WGS sequence"/>
</dbReference>
<dbReference type="EMBL" id="JARJLM010000163">
    <property type="protein sequence ID" value="MDF3833260.1"/>
    <property type="molecule type" value="Genomic_DNA"/>
</dbReference>
<keyword evidence="2" id="KW-0808">Transferase</keyword>
<evidence type="ECO:0000313" key="4">
    <source>
        <dbReference type="EMBL" id="MDF3833260.1"/>
    </source>
</evidence>
<keyword evidence="5" id="KW-1185">Reference proteome</keyword>
<dbReference type="SUPFAM" id="SSF53335">
    <property type="entry name" value="S-adenosyl-L-methionine-dependent methyltransferases"/>
    <property type="match status" value="1"/>
</dbReference>
<dbReference type="Pfam" id="PF01555">
    <property type="entry name" value="N6_N4_Mtase"/>
    <property type="match status" value="1"/>
</dbReference>
<accession>A0ABT6AKZ0</accession>
<dbReference type="Gene3D" id="3.40.50.150">
    <property type="entry name" value="Vaccinia Virus protein VP39"/>
    <property type="match status" value="1"/>
</dbReference>
<dbReference type="InterPro" id="IPR002941">
    <property type="entry name" value="DNA_methylase_N4/N6"/>
</dbReference>
<name>A0ABT6AKZ0_9BURK</name>
<evidence type="ECO:0000313" key="5">
    <source>
        <dbReference type="Proteomes" id="UP001216674"/>
    </source>
</evidence>
<gene>
    <name evidence="4" type="ORF">P3W85_09920</name>
</gene>
<reference evidence="4 5" key="1">
    <citation type="submission" date="2023-03" db="EMBL/GenBank/DDBJ databases">
        <title>Draft assemblies of triclosan tolerant bacteria isolated from returned activated sludge.</title>
        <authorList>
            <person name="Van Hamelsveld S."/>
        </authorList>
    </citation>
    <scope>NUCLEOTIDE SEQUENCE [LARGE SCALE GENOMIC DNA]</scope>
    <source>
        <strain evidence="4 5">GW210010_S58</strain>
    </source>
</reference>
<evidence type="ECO:0000256" key="1">
    <source>
        <dbReference type="ARBA" id="ARBA00022603"/>
    </source>
</evidence>
<evidence type="ECO:0000259" key="3">
    <source>
        <dbReference type="Pfam" id="PF01555"/>
    </source>
</evidence>